<evidence type="ECO:0000313" key="3">
    <source>
        <dbReference type="Proteomes" id="UP000606274"/>
    </source>
</evidence>
<sequence>MGGNVVKPECVTVLGDKNVTSGVRVILRCEANTEYVTATWEKDGSKLSCVEGKHKVYKIGKTFTLDILNADETDEGKYTLTLSNDKGSASCSAFIRVEIKKWREVRWQSQAEMLNNIKTFNICNEVEELHFLLYGPVGAGKSSTINTIKSIFEGRLFVNCQAAAGSTTSHTLSFESFRLEDEEGSFPFAFYDVMGAEAEAKAGVNTQDIISALKGHMKEGYKFISNAPVSESDLYYNRNPSLSDQMHCLVNIIAADRISIMDNESRNKWKTIKETASSMGIPQVLFITHVDRGCPLIKDNLQNIYKSRKIKEKMIQCSNLTGIPMNLIFPVVNYHEQTNMNTDINCLMLDALKIIVHWANDYVKKRSDNQTSHQE</sequence>
<dbReference type="InterPro" id="IPR007110">
    <property type="entry name" value="Ig-like_dom"/>
</dbReference>
<dbReference type="PANTHER" id="PTHR14241:SF1">
    <property type="entry name" value="INTERFERON-INDUCED PROTEIN 44-RELATED"/>
    <property type="match status" value="1"/>
</dbReference>
<dbReference type="InterPro" id="IPR027417">
    <property type="entry name" value="P-loop_NTPase"/>
</dbReference>
<dbReference type="EMBL" id="JABFDY010000003">
    <property type="protein sequence ID" value="KAF7709919.1"/>
    <property type="molecule type" value="Genomic_DNA"/>
</dbReference>
<organism evidence="2 3">
    <name type="scientific">Silurus meridionalis</name>
    <name type="common">Southern catfish</name>
    <name type="synonym">Silurus soldatovi meridionalis</name>
    <dbReference type="NCBI Taxonomy" id="175797"/>
    <lineage>
        <taxon>Eukaryota</taxon>
        <taxon>Metazoa</taxon>
        <taxon>Chordata</taxon>
        <taxon>Craniata</taxon>
        <taxon>Vertebrata</taxon>
        <taxon>Euteleostomi</taxon>
        <taxon>Actinopterygii</taxon>
        <taxon>Neopterygii</taxon>
        <taxon>Teleostei</taxon>
        <taxon>Ostariophysi</taxon>
        <taxon>Siluriformes</taxon>
        <taxon>Siluridae</taxon>
        <taxon>Silurus</taxon>
    </lineage>
</organism>
<name>A0A8T0BS44_SILME</name>
<dbReference type="GO" id="GO:0006955">
    <property type="term" value="P:immune response"/>
    <property type="evidence" value="ECO:0007669"/>
    <property type="project" value="TreeGrafter"/>
</dbReference>
<accession>A0A8T0BS44</accession>
<dbReference type="CDD" id="cd00882">
    <property type="entry name" value="Ras_like_GTPase"/>
    <property type="match status" value="1"/>
</dbReference>
<dbReference type="AlphaFoldDB" id="A0A8T0BS44"/>
<proteinExistence type="predicted"/>
<feature type="domain" description="Ig-like" evidence="1">
    <location>
        <begin position="8"/>
        <end position="93"/>
    </location>
</feature>
<dbReference type="InterPro" id="IPR013783">
    <property type="entry name" value="Ig-like_fold"/>
</dbReference>
<dbReference type="Gene3D" id="2.60.40.10">
    <property type="entry name" value="Immunoglobulins"/>
    <property type="match status" value="1"/>
</dbReference>
<evidence type="ECO:0000313" key="2">
    <source>
        <dbReference type="EMBL" id="KAF7709919.1"/>
    </source>
</evidence>
<dbReference type="SMART" id="SM00409">
    <property type="entry name" value="IG"/>
    <property type="match status" value="1"/>
</dbReference>
<evidence type="ECO:0000259" key="1">
    <source>
        <dbReference type="PROSITE" id="PS50835"/>
    </source>
</evidence>
<reference evidence="2" key="1">
    <citation type="submission" date="2020-08" db="EMBL/GenBank/DDBJ databases">
        <title>Chromosome-level assembly of Southern catfish (Silurus meridionalis) provides insights into visual adaptation to the nocturnal and benthic lifestyles.</title>
        <authorList>
            <person name="Zhang Y."/>
            <person name="Wang D."/>
            <person name="Peng Z."/>
        </authorList>
    </citation>
    <scope>NUCLEOTIDE SEQUENCE</scope>
    <source>
        <strain evidence="2">SWU-2019-XX</strain>
        <tissue evidence="2">Muscle</tissue>
    </source>
</reference>
<dbReference type="PANTHER" id="PTHR14241">
    <property type="entry name" value="INTERFERON-INDUCED PROTEIN 44"/>
    <property type="match status" value="1"/>
</dbReference>
<gene>
    <name evidence="2" type="ORF">HF521_016769</name>
</gene>
<dbReference type="SUPFAM" id="SSF48726">
    <property type="entry name" value="Immunoglobulin"/>
    <property type="match status" value="1"/>
</dbReference>
<dbReference type="Pfam" id="PF07679">
    <property type="entry name" value="I-set"/>
    <property type="match status" value="1"/>
</dbReference>
<keyword evidence="3" id="KW-1185">Reference proteome</keyword>
<dbReference type="InterPro" id="IPR003599">
    <property type="entry name" value="Ig_sub"/>
</dbReference>
<protein>
    <recommendedName>
        <fullName evidence="1">Ig-like domain-containing protein</fullName>
    </recommendedName>
</protein>
<dbReference type="Gene3D" id="3.40.50.300">
    <property type="entry name" value="P-loop containing nucleotide triphosphate hydrolases"/>
    <property type="match status" value="1"/>
</dbReference>
<dbReference type="Proteomes" id="UP000606274">
    <property type="component" value="Unassembled WGS sequence"/>
</dbReference>
<dbReference type="SUPFAM" id="SSF52540">
    <property type="entry name" value="P-loop containing nucleoside triphosphate hydrolases"/>
    <property type="match status" value="1"/>
</dbReference>
<dbReference type="InterPro" id="IPR036179">
    <property type="entry name" value="Ig-like_dom_sf"/>
</dbReference>
<comment type="caution">
    <text evidence="2">The sequence shown here is derived from an EMBL/GenBank/DDBJ whole genome shotgun (WGS) entry which is preliminary data.</text>
</comment>
<dbReference type="PROSITE" id="PS50835">
    <property type="entry name" value="IG_LIKE"/>
    <property type="match status" value="1"/>
</dbReference>
<dbReference type="InterPro" id="IPR013098">
    <property type="entry name" value="Ig_I-set"/>
</dbReference>